<evidence type="ECO:0000259" key="3">
    <source>
        <dbReference type="Pfam" id="PF19922"/>
    </source>
</evidence>
<dbReference type="InterPro" id="IPR045547">
    <property type="entry name" value="bpX6"/>
</dbReference>
<protein>
    <recommendedName>
        <fullName evidence="3">MoxR-vWA-beta-propeller ternary system domain-containing protein</fullName>
    </recommendedName>
</protein>
<evidence type="ECO:0000313" key="5">
    <source>
        <dbReference type="Proteomes" id="UP000317550"/>
    </source>
</evidence>
<dbReference type="EMBL" id="CP041730">
    <property type="protein sequence ID" value="QDQ27025.1"/>
    <property type="molecule type" value="Genomic_DNA"/>
</dbReference>
<feature type="domain" description="MoxR-vWA-beta-propeller ternary system" evidence="3">
    <location>
        <begin position="11"/>
        <end position="180"/>
    </location>
</feature>
<evidence type="ECO:0000256" key="1">
    <source>
        <dbReference type="SAM" id="MobiDB-lite"/>
    </source>
</evidence>
<sequence length="974" mass="106293">MKHEVQQGAQVRRPNLRGHQAVAGIWLPADWFDAGERELRILRNWQAGASAYRFEQGDLLCHAQGRQQHCDELDGWPLLRLGGTLCSAQLGKNEASALPRADLWLVQGGEVLALNLRDAEPLDPSHWIALDGMALLDTYDCSAVLETLVLELPPELRDVREVLGKAIPPPSKEQTEFLKALLAKQRKDPQAPRQPVAGKPHGNGSGFAPASLATRLIPVAVFVGLCWLSWLLFNMAGGPVEPKATASGPNGVSAIFLIVSVIIWLLMMFGGRGNHWQVGVKPQGRSPARTARPASKGQAQLPARRKPIGPQRWRDWLARLAVTSQISRLLGRQQAAYMRRMLELFESGKLDEALRHAIPLGKDGESLGQALGTPNARRDLSLSSGRGAAASIHLGDDLQQHLRTLYRKSFEKLDREGRIDEAVFVLAELLASHQEALDYLEKHGRPSQAADLALAWDMPPATIVRFYSAAGNWKQALLVARRDNAYAAALPLLEKKWPEAGAQLRREWAADLAAKGEWLQAVDAIWPIEAAREQAREWLLAAETAGGGLAAGALVKRIALMPDSFDDCAEQLKALRDDPKRHQERTATAMAILRLHGNYPLSIPRLVRLMGNAWLGDQASGVGTLERAQLQQLIALSADKALQADLPAGVGLPGAAAVKLAARTSPLVCPTPDAGSAAIFDAVPLADGDYLLAHGEAGAAVVDRYGKRRIHFAVPAYQLVLAQSGQLVLALAKRDDVWRVSRLDLVTRRADDLGVLAFDHCADTFDGTGWTIATGNTIRVLDINRSLQTVLWQVSDLPGKVAHMSATPHLEQFLVGEPDGLALWRYHLPQRRLNGRGPAFEAGCLQEAQPFLNPNGGMIQCQLFADASPDYALLHFSDSARIAKDVKLPPPSGNFRWFVRLGPQWLLACIESAETLPIRLIDIASGKICAQIDWRQSSEISARCANGHWLLFDKQGRLLDIDTANSAVNAISAR</sequence>
<gene>
    <name evidence="4" type="ORF">FNU76_12005</name>
</gene>
<reference evidence="5" key="1">
    <citation type="submission" date="2019-07" db="EMBL/GenBank/DDBJ databases">
        <title>Chitinimonas sp. nov., isolated from Ny-Alesund, arctica soil.</title>
        <authorList>
            <person name="Xu Q."/>
            <person name="Peng F."/>
        </authorList>
    </citation>
    <scope>NUCLEOTIDE SEQUENCE [LARGE SCALE GENOMIC DNA]</scope>
    <source>
        <strain evidence="5">R3-44</strain>
    </source>
</reference>
<dbReference type="KEGG" id="cari:FNU76_12005"/>
<dbReference type="AlphaFoldDB" id="A0A516SFT3"/>
<feature type="transmembrane region" description="Helical" evidence="2">
    <location>
        <begin position="253"/>
        <end position="271"/>
    </location>
</feature>
<dbReference type="RefSeq" id="WP_144278418.1">
    <property type="nucleotide sequence ID" value="NZ_CP041730.1"/>
</dbReference>
<keyword evidence="5" id="KW-1185">Reference proteome</keyword>
<accession>A0A516SFT3</accession>
<keyword evidence="2" id="KW-0472">Membrane</keyword>
<dbReference type="SUPFAM" id="SSF69322">
    <property type="entry name" value="Tricorn protease domain 2"/>
    <property type="match status" value="1"/>
</dbReference>
<feature type="region of interest" description="Disordered" evidence="1">
    <location>
        <begin position="280"/>
        <end position="305"/>
    </location>
</feature>
<dbReference type="Proteomes" id="UP000317550">
    <property type="component" value="Chromosome"/>
</dbReference>
<keyword evidence="2" id="KW-1133">Transmembrane helix</keyword>
<proteinExistence type="predicted"/>
<evidence type="ECO:0000313" key="4">
    <source>
        <dbReference type="EMBL" id="QDQ27025.1"/>
    </source>
</evidence>
<keyword evidence="2" id="KW-0812">Transmembrane</keyword>
<dbReference type="OrthoDB" id="3652574at2"/>
<evidence type="ECO:0000256" key="2">
    <source>
        <dbReference type="SAM" id="Phobius"/>
    </source>
</evidence>
<feature type="transmembrane region" description="Helical" evidence="2">
    <location>
        <begin position="216"/>
        <end position="233"/>
    </location>
</feature>
<dbReference type="Pfam" id="PF19922">
    <property type="entry name" value="bpX6"/>
    <property type="match status" value="1"/>
</dbReference>
<organism evidence="4 5">
    <name type="scientific">Chitinimonas arctica</name>
    <dbReference type="NCBI Taxonomy" id="2594795"/>
    <lineage>
        <taxon>Bacteria</taxon>
        <taxon>Pseudomonadati</taxon>
        <taxon>Pseudomonadota</taxon>
        <taxon>Betaproteobacteria</taxon>
        <taxon>Neisseriales</taxon>
        <taxon>Chitinibacteraceae</taxon>
        <taxon>Chitinimonas</taxon>
    </lineage>
</organism>
<name>A0A516SFT3_9NEIS</name>